<dbReference type="EMBL" id="UZAF01023191">
    <property type="protein sequence ID" value="VDO88899.1"/>
    <property type="molecule type" value="Genomic_DNA"/>
</dbReference>
<proteinExistence type="predicted"/>
<accession>A0A0N4XA89</accession>
<protein>
    <submittedName>
        <fullName evidence="2 4">Uncharacterized protein</fullName>
    </submittedName>
</protein>
<evidence type="ECO:0000313" key="2">
    <source>
        <dbReference type="EMBL" id="VDO88899.1"/>
    </source>
</evidence>
<dbReference type="Proteomes" id="UP000268014">
    <property type="component" value="Unassembled WGS sequence"/>
</dbReference>
<feature type="compositionally biased region" description="Basic and acidic residues" evidence="1">
    <location>
        <begin position="10"/>
        <end position="22"/>
    </location>
</feature>
<gene>
    <name evidence="2" type="ORF">HPLM_LOCUS21273</name>
</gene>
<sequence>MDASDEDSPDERIRSGKKKSDSKGNFSCCIHGTPCRKSSQSKPENQNQQPNNEVIIVITADDFQISGLITHYIQCLLCDSRLLRTRQFPKQLGRLRLMGKTTMRTTKRGRPKITTSVALRRRLPEEAMTPSDRGVVEVDSSFHT</sequence>
<evidence type="ECO:0000313" key="4">
    <source>
        <dbReference type="WBParaSite" id="HPLM_0002128401-mRNA-1"/>
    </source>
</evidence>
<name>A0A0N4XA89_HAEPC</name>
<organism evidence="4">
    <name type="scientific">Haemonchus placei</name>
    <name type="common">Barber's pole worm</name>
    <dbReference type="NCBI Taxonomy" id="6290"/>
    <lineage>
        <taxon>Eukaryota</taxon>
        <taxon>Metazoa</taxon>
        <taxon>Ecdysozoa</taxon>
        <taxon>Nematoda</taxon>
        <taxon>Chromadorea</taxon>
        <taxon>Rhabditida</taxon>
        <taxon>Rhabditina</taxon>
        <taxon>Rhabditomorpha</taxon>
        <taxon>Strongyloidea</taxon>
        <taxon>Trichostrongylidae</taxon>
        <taxon>Haemonchus</taxon>
    </lineage>
</organism>
<keyword evidence="3" id="KW-1185">Reference proteome</keyword>
<reference evidence="4" key="1">
    <citation type="submission" date="2017-02" db="UniProtKB">
        <authorList>
            <consortium name="WormBaseParasite"/>
        </authorList>
    </citation>
    <scope>IDENTIFICATION</scope>
</reference>
<evidence type="ECO:0000256" key="1">
    <source>
        <dbReference type="SAM" id="MobiDB-lite"/>
    </source>
</evidence>
<feature type="region of interest" description="Disordered" evidence="1">
    <location>
        <begin position="1"/>
        <end position="27"/>
    </location>
</feature>
<reference evidence="2 3" key="2">
    <citation type="submission" date="2018-11" db="EMBL/GenBank/DDBJ databases">
        <authorList>
            <consortium name="Pathogen Informatics"/>
        </authorList>
    </citation>
    <scope>NUCLEOTIDE SEQUENCE [LARGE SCALE GENOMIC DNA]</scope>
    <source>
        <strain evidence="2 3">MHpl1</strain>
    </source>
</reference>
<dbReference type="WBParaSite" id="HPLM_0002128401-mRNA-1">
    <property type="protein sequence ID" value="HPLM_0002128401-mRNA-1"/>
    <property type="gene ID" value="HPLM_0002128401"/>
</dbReference>
<evidence type="ECO:0000313" key="3">
    <source>
        <dbReference type="Proteomes" id="UP000268014"/>
    </source>
</evidence>
<dbReference type="AlphaFoldDB" id="A0A0N4XA89"/>